<dbReference type="GO" id="GO:0006253">
    <property type="term" value="P:dCTP catabolic process"/>
    <property type="evidence" value="ECO:0007669"/>
    <property type="project" value="TreeGrafter"/>
</dbReference>
<dbReference type="AlphaFoldDB" id="G2E1T2"/>
<dbReference type="PIRSF" id="PIRSF029826">
    <property type="entry name" value="UCP029826_pph"/>
    <property type="match status" value="1"/>
</dbReference>
<name>G2E1T2_9GAMM</name>
<dbReference type="Pfam" id="PF12643">
    <property type="entry name" value="MazG-like"/>
    <property type="match status" value="1"/>
</dbReference>
<gene>
    <name evidence="1" type="ORF">ThidrDRAFT_2245</name>
</gene>
<evidence type="ECO:0000313" key="2">
    <source>
        <dbReference type="Proteomes" id="UP000004200"/>
    </source>
</evidence>
<evidence type="ECO:0000313" key="1">
    <source>
        <dbReference type="EMBL" id="EGV31140.1"/>
    </source>
</evidence>
<dbReference type="GO" id="GO:0005829">
    <property type="term" value="C:cytosol"/>
    <property type="evidence" value="ECO:0007669"/>
    <property type="project" value="TreeGrafter"/>
</dbReference>
<keyword evidence="1" id="KW-0378">Hydrolase</keyword>
<dbReference type="GO" id="GO:0047840">
    <property type="term" value="F:dCTP diphosphatase activity"/>
    <property type="evidence" value="ECO:0007669"/>
    <property type="project" value="TreeGrafter"/>
</dbReference>
<dbReference type="eggNOG" id="COG1694">
    <property type="taxonomic scope" value="Bacteria"/>
</dbReference>
<dbReference type="RefSeq" id="WP_007040958.1">
    <property type="nucleotide sequence ID" value="NZ_AFWT01000014.1"/>
</dbReference>
<dbReference type="OrthoDB" id="9791898at2"/>
<dbReference type="PANTHER" id="PTHR46523">
    <property type="entry name" value="DCTP PYROPHOSPHATASE 1"/>
    <property type="match status" value="1"/>
</dbReference>
<dbReference type="STRING" id="765913.ThidrDRAFT_2245"/>
<protein>
    <submittedName>
        <fullName evidence="1">MazG nucleotide pyrophosphohydrolase</fullName>
    </submittedName>
</protein>
<keyword evidence="2" id="KW-1185">Reference proteome</keyword>
<dbReference type="InterPro" id="IPR025984">
    <property type="entry name" value="DCTPP"/>
</dbReference>
<dbReference type="EMBL" id="AFWT01000014">
    <property type="protein sequence ID" value="EGV31140.1"/>
    <property type="molecule type" value="Genomic_DNA"/>
</dbReference>
<dbReference type="PATRIC" id="fig|765913.3.peg.2284"/>
<organism evidence="1 2">
    <name type="scientific">Thiorhodococcus drewsii AZ1</name>
    <dbReference type="NCBI Taxonomy" id="765913"/>
    <lineage>
        <taxon>Bacteria</taxon>
        <taxon>Pseudomonadati</taxon>
        <taxon>Pseudomonadota</taxon>
        <taxon>Gammaproteobacteria</taxon>
        <taxon>Chromatiales</taxon>
        <taxon>Chromatiaceae</taxon>
        <taxon>Thiorhodococcus</taxon>
    </lineage>
</organism>
<proteinExistence type="predicted"/>
<dbReference type="CDD" id="cd11537">
    <property type="entry name" value="NTP-PPase_RS21-C6_like"/>
    <property type="match status" value="1"/>
</dbReference>
<dbReference type="PANTHER" id="PTHR46523:SF1">
    <property type="entry name" value="DCTP PYROPHOSPHATASE 1"/>
    <property type="match status" value="1"/>
</dbReference>
<dbReference type="Proteomes" id="UP000004200">
    <property type="component" value="Unassembled WGS sequence"/>
</dbReference>
<sequence length="124" mass="14232">MADGQDRPDSLDRLNARLLCFARERDWEQFHSPKNLAMALAGEAGELLEHFQWLTEAQSAALDGDKKRQVSHELADILLYLIRLSERLDVDLIAAAEEKILINERRYPADKVRGDARRADEYPD</sequence>
<dbReference type="SUPFAM" id="SSF101386">
    <property type="entry name" value="all-alpha NTP pyrophosphatases"/>
    <property type="match status" value="1"/>
</dbReference>
<comment type="caution">
    <text evidence="1">The sequence shown here is derived from an EMBL/GenBank/DDBJ whole genome shotgun (WGS) entry which is preliminary data.</text>
</comment>
<reference evidence="1 2" key="1">
    <citation type="submission" date="2011-06" db="EMBL/GenBank/DDBJ databases">
        <title>The draft genome of Thiorhodococcus drewsii AZ1.</title>
        <authorList>
            <consortium name="US DOE Joint Genome Institute (JGI-PGF)"/>
            <person name="Lucas S."/>
            <person name="Han J."/>
            <person name="Lapidus A."/>
            <person name="Cheng J.-F."/>
            <person name="Goodwin L."/>
            <person name="Pitluck S."/>
            <person name="Peters L."/>
            <person name="Land M.L."/>
            <person name="Hauser L."/>
            <person name="Vogl K."/>
            <person name="Liu Z."/>
            <person name="Imhoff J."/>
            <person name="Thiel V."/>
            <person name="Frigaard N.-U."/>
            <person name="Bryant D.A."/>
            <person name="Woyke T.J."/>
        </authorList>
    </citation>
    <scope>NUCLEOTIDE SEQUENCE [LARGE SCALE GENOMIC DNA]</scope>
    <source>
        <strain evidence="1 2">AZ1</strain>
    </source>
</reference>
<dbReference type="GO" id="GO:0042262">
    <property type="term" value="P:DNA protection"/>
    <property type="evidence" value="ECO:0007669"/>
    <property type="project" value="TreeGrafter"/>
</dbReference>
<accession>G2E1T2</accession>
<dbReference type="Gene3D" id="1.10.287.1080">
    <property type="entry name" value="MazG-like"/>
    <property type="match status" value="1"/>
</dbReference>
<dbReference type="InterPro" id="IPR052555">
    <property type="entry name" value="dCTP_Pyrophosphatase"/>
</dbReference>